<reference evidence="1 2" key="1">
    <citation type="submission" date="2019-03" db="EMBL/GenBank/DDBJ databases">
        <title>Genomic Encyclopedia of Type Strains, Phase IV (KMG-IV): sequencing the most valuable type-strain genomes for metagenomic binning, comparative biology and taxonomic classification.</title>
        <authorList>
            <person name="Goeker M."/>
        </authorList>
    </citation>
    <scope>NUCLEOTIDE SEQUENCE [LARGE SCALE GENOMIC DNA]</scope>
    <source>
        <strain evidence="1 2">DSM 28697</strain>
    </source>
</reference>
<name>A0A4R6U2Z2_9BACI</name>
<dbReference type="AlphaFoldDB" id="A0A4R6U2Z2"/>
<dbReference type="Gene3D" id="3.40.1620.10">
    <property type="entry name" value="YefM-like domain"/>
    <property type="match status" value="1"/>
</dbReference>
<evidence type="ECO:0000313" key="2">
    <source>
        <dbReference type="Proteomes" id="UP000295632"/>
    </source>
</evidence>
<dbReference type="EMBL" id="SNYJ01000005">
    <property type="protein sequence ID" value="TDQ40808.1"/>
    <property type="molecule type" value="Genomic_DNA"/>
</dbReference>
<evidence type="ECO:0000313" key="1">
    <source>
        <dbReference type="EMBL" id="TDQ40808.1"/>
    </source>
</evidence>
<comment type="caution">
    <text evidence="1">The sequence shown here is derived from an EMBL/GenBank/DDBJ whole genome shotgun (WGS) entry which is preliminary data.</text>
</comment>
<proteinExistence type="predicted"/>
<protein>
    <submittedName>
        <fullName evidence="1">Antitoxin of RelE/RelB toxin-antitoxin system</fullName>
    </submittedName>
</protein>
<sequence length="145" mass="16925">MIHMAGVLNATKVRENWGQFNDDIVRQGPQFVKRHRDSWAAFSAEHLKVAFAPFVFKATFTQEEDKSYTVTLDGFDLVENGTTREEAMELITEELIEYATEYQNEFNVFFNAPNRREHFPYVMNVLIQDNKKDVKDLIKCPVGER</sequence>
<keyword evidence="2" id="KW-1185">Reference proteome</keyword>
<gene>
    <name evidence="1" type="ORF">EV213_105154</name>
</gene>
<dbReference type="Gene3D" id="3.30.160.620">
    <property type="match status" value="1"/>
</dbReference>
<accession>A0A4R6U2Z2</accession>
<organism evidence="1 2">
    <name type="scientific">Aureibacillus halotolerans</name>
    <dbReference type="NCBI Taxonomy" id="1508390"/>
    <lineage>
        <taxon>Bacteria</taxon>
        <taxon>Bacillati</taxon>
        <taxon>Bacillota</taxon>
        <taxon>Bacilli</taxon>
        <taxon>Bacillales</taxon>
        <taxon>Bacillaceae</taxon>
        <taxon>Aureibacillus</taxon>
    </lineage>
</organism>
<dbReference type="Pfam" id="PF12910">
    <property type="entry name" value="PHD_like"/>
    <property type="match status" value="1"/>
</dbReference>
<dbReference type="InterPro" id="IPR035424">
    <property type="entry name" value="Antitoxin_RelB"/>
</dbReference>
<dbReference type="Proteomes" id="UP000295632">
    <property type="component" value="Unassembled WGS sequence"/>
</dbReference>